<protein>
    <submittedName>
        <fullName evidence="1">Endonuclease/exonuclease/phosphatase family protein</fullName>
    </submittedName>
</protein>
<keyword evidence="1" id="KW-0255">Endonuclease</keyword>
<sequence length="325" mass="38072">MIFPFLKKKRRNSLYTIAFYNLENLFDTVDDPDTLDDDFTPNGSRKWTAKRYKRKLFKLARTISEIGFESTQKPPVLVGVAEVENEMVVRDLINSEPLRKIDYGYVHYDSPDERGIDTALLYHRSFFEVLASEPITLYVADQNGERDMTRDILYVHGKMNGEEVHVFVNHWPSRRDGADETQYKRILAAETICNFMLKIEAAHEDPNYIIMGDFNDNPESTSIQTLMKSAALYNPMEKLHSPFERGSTSYKRSWSLFDQIIVSHNYFNYKKRTHSFAHANIFDDRFLKEYSGKYKGNPFRTFAGKKYLGGYSDHFPVYIQLKYNE</sequence>
<comment type="caution">
    <text evidence="1">The sequence shown here is derived from an EMBL/GenBank/DDBJ whole genome shotgun (WGS) entry which is preliminary data.</text>
</comment>
<proteinExistence type="predicted"/>
<accession>A0ACC7LIU7</accession>
<evidence type="ECO:0000313" key="2">
    <source>
        <dbReference type="Proteomes" id="UP001595191"/>
    </source>
</evidence>
<keyword evidence="1" id="KW-0540">Nuclease</keyword>
<gene>
    <name evidence="1" type="ORF">ACEZ3G_05660</name>
</gene>
<reference evidence="1" key="1">
    <citation type="submission" date="2024-09" db="EMBL/GenBank/DDBJ databases">
        <authorList>
            <person name="Liu J."/>
        </authorList>
    </citation>
    <scope>NUCLEOTIDE SEQUENCE</scope>
    <source>
        <strain evidence="1">NBU2967</strain>
    </source>
</reference>
<dbReference type="Proteomes" id="UP001595191">
    <property type="component" value="Unassembled WGS sequence"/>
</dbReference>
<keyword evidence="1" id="KW-0378">Hydrolase</keyword>
<dbReference type="EMBL" id="JBHFPV010000001">
    <property type="protein sequence ID" value="MFH6602954.1"/>
    <property type="molecule type" value="Genomic_DNA"/>
</dbReference>
<evidence type="ECO:0000313" key="1">
    <source>
        <dbReference type="EMBL" id="MFH6602954.1"/>
    </source>
</evidence>
<organism evidence="1 2">
    <name type="scientific">Meishania litoralis</name>
    <dbReference type="NCBI Taxonomy" id="3434685"/>
    <lineage>
        <taxon>Bacteria</taxon>
        <taxon>Pseudomonadati</taxon>
        <taxon>Bacteroidota</taxon>
        <taxon>Flavobacteriia</taxon>
        <taxon>Flavobacteriales</taxon>
        <taxon>Flavobacteriaceae</taxon>
        <taxon>Meishania</taxon>
    </lineage>
</organism>
<name>A0ACC7LIU7_9FLAO</name>
<keyword evidence="2" id="KW-1185">Reference proteome</keyword>